<proteinExistence type="predicted"/>
<evidence type="ECO:0000259" key="4">
    <source>
        <dbReference type="Pfam" id="PF06722"/>
    </source>
</evidence>
<protein>
    <submittedName>
        <fullName evidence="5">Glycosyltransferase family 1 protein</fullName>
    </submittedName>
</protein>
<dbReference type="CDD" id="cd03784">
    <property type="entry name" value="GT1_Gtf-like"/>
    <property type="match status" value="1"/>
</dbReference>
<feature type="domain" description="Glycosyltransferase family 28 N-terminal" evidence="3">
    <location>
        <begin position="116"/>
        <end position="255"/>
    </location>
</feature>
<dbReference type="PANTHER" id="PTHR48050:SF13">
    <property type="entry name" value="STEROL 3-BETA-GLUCOSYLTRANSFERASE UGT80A2"/>
    <property type="match status" value="1"/>
</dbReference>
<dbReference type="Pfam" id="PF06722">
    <property type="entry name" value="EryCIII-like_C"/>
    <property type="match status" value="1"/>
</dbReference>
<evidence type="ECO:0000313" key="6">
    <source>
        <dbReference type="Proteomes" id="UP000076722"/>
    </source>
</evidence>
<feature type="region of interest" description="Disordered" evidence="2">
    <location>
        <begin position="1"/>
        <end position="48"/>
    </location>
</feature>
<feature type="compositionally biased region" description="Acidic residues" evidence="2">
    <location>
        <begin position="30"/>
        <end position="41"/>
    </location>
</feature>
<feature type="domain" description="Erythromycin biosynthesis protein CIII-like C-terminal" evidence="4">
    <location>
        <begin position="427"/>
        <end position="525"/>
    </location>
</feature>
<gene>
    <name evidence="5" type="ORF">SISNIDRAFT_447528</name>
</gene>
<dbReference type="AlphaFoldDB" id="A0A165ABE8"/>
<dbReference type="PANTHER" id="PTHR48050">
    <property type="entry name" value="STEROL 3-BETA-GLUCOSYLTRANSFERASE"/>
    <property type="match status" value="1"/>
</dbReference>
<dbReference type="InterPro" id="IPR010610">
    <property type="entry name" value="EryCIII-like_C"/>
</dbReference>
<organism evidence="5 6">
    <name type="scientific">Sistotremastrum niveocremeum HHB9708</name>
    <dbReference type="NCBI Taxonomy" id="1314777"/>
    <lineage>
        <taxon>Eukaryota</taxon>
        <taxon>Fungi</taxon>
        <taxon>Dikarya</taxon>
        <taxon>Basidiomycota</taxon>
        <taxon>Agaricomycotina</taxon>
        <taxon>Agaricomycetes</taxon>
        <taxon>Sistotremastrales</taxon>
        <taxon>Sistotremastraceae</taxon>
        <taxon>Sertulicium</taxon>
        <taxon>Sertulicium niveocremeum</taxon>
    </lineage>
</organism>
<dbReference type="GO" id="GO:0005975">
    <property type="term" value="P:carbohydrate metabolic process"/>
    <property type="evidence" value="ECO:0007669"/>
    <property type="project" value="InterPro"/>
</dbReference>
<keyword evidence="1 5" id="KW-0808">Transferase</keyword>
<evidence type="ECO:0000313" key="5">
    <source>
        <dbReference type="EMBL" id="KZS98739.1"/>
    </source>
</evidence>
<dbReference type="InterPro" id="IPR050426">
    <property type="entry name" value="Glycosyltransferase_28"/>
</dbReference>
<dbReference type="InterPro" id="IPR004276">
    <property type="entry name" value="GlycoTrans_28_N"/>
</dbReference>
<dbReference type="EMBL" id="KV419394">
    <property type="protein sequence ID" value="KZS98739.1"/>
    <property type="molecule type" value="Genomic_DNA"/>
</dbReference>
<dbReference type="InterPro" id="IPR002213">
    <property type="entry name" value="UDP_glucos_trans"/>
</dbReference>
<dbReference type="GO" id="GO:0016906">
    <property type="term" value="F:sterol 3-beta-glucosyltransferase activity"/>
    <property type="evidence" value="ECO:0007669"/>
    <property type="project" value="UniProtKB-ARBA"/>
</dbReference>
<sequence length="733" mass="80353">MSKTKNSETPFHMQEVDPEDTVVVPKDAGSNDDDDGSDMAEIELGSIQTSPNTNYAEYNVSGKGLISSAKVTPDGRIVISLSLKQKLPELPKDYAKDVKEFAIDKDQFDKPPAMSIVIMIVGSRGDVQPFLALGKSLIRDGHRVRIATHSSFEEFVRENGLEFFNIGGDPKDLMAYMVKNPGLIPGLESLTNGDIGRKRKMLEEMLDGCWRACFEPDTKTNDAFLADAIISNPPTFAHIHCAEALGIPLLMSFTSVLAMPWCPTTSFPHPLVNISQSNAERGLTNYLSYAMAEMLTWQGMGDIVNRFRAKTLGLEPLSMRSGPGVVDRLKVPWTYCLSPALVPKPADWRNHIDVVGFYFLELATNYKPAEDLAAFLEKGPPPIYIGFGSVVVEDPDAMTKTILEAVKRAGVRALISAGWGKIGGDIIPDDVFILGNVPHDWLFTKVSAVCHHGGAGTTAAGLRIGKPTIVVPFFGDQPFWGMMINRAGAGPKPIPHRELNTDNLTEAIKFVTSQSAQEAAGRMGEQIRGEDGVTEGVLSFYKHLPLLNMRCDLDPTRLALWWSTEHCLKLSAFAAQVLQDAKKLTVNTLDAHRRIRPKEYETRKKVSDPVTGGASAIFWTITHYYAGIAQIFYNPPKGIVNTTTAIPRGIMNIVADIHEGLHNAPKLYGSDVREHGNVDDFKSGLREAGKGFFYGYYDGITGLIREPMEGAKKEGWLGAIKGAGRSYVNVSHT</sequence>
<accession>A0A165ABE8</accession>
<reference evidence="5 6" key="1">
    <citation type="journal article" date="2016" name="Mol. Biol. Evol.">
        <title>Comparative Genomics of Early-Diverging Mushroom-Forming Fungi Provides Insights into the Origins of Lignocellulose Decay Capabilities.</title>
        <authorList>
            <person name="Nagy L.G."/>
            <person name="Riley R."/>
            <person name="Tritt A."/>
            <person name="Adam C."/>
            <person name="Daum C."/>
            <person name="Floudas D."/>
            <person name="Sun H."/>
            <person name="Yadav J.S."/>
            <person name="Pangilinan J."/>
            <person name="Larsson K.H."/>
            <person name="Matsuura K."/>
            <person name="Barry K."/>
            <person name="Labutti K."/>
            <person name="Kuo R."/>
            <person name="Ohm R.A."/>
            <person name="Bhattacharya S.S."/>
            <person name="Shirouzu T."/>
            <person name="Yoshinaga Y."/>
            <person name="Martin F.M."/>
            <person name="Grigoriev I.V."/>
            <person name="Hibbett D.S."/>
        </authorList>
    </citation>
    <scope>NUCLEOTIDE SEQUENCE [LARGE SCALE GENOMIC DNA]</scope>
    <source>
        <strain evidence="5 6">HHB9708</strain>
    </source>
</reference>
<dbReference type="FunFam" id="3.40.50.2000:FF:000009">
    <property type="entry name" value="Sterol 3-beta-glucosyltransferase UGT80A2"/>
    <property type="match status" value="1"/>
</dbReference>
<dbReference type="Gene3D" id="3.40.50.2000">
    <property type="entry name" value="Glycogen Phosphorylase B"/>
    <property type="match status" value="2"/>
</dbReference>
<evidence type="ECO:0000256" key="2">
    <source>
        <dbReference type="SAM" id="MobiDB-lite"/>
    </source>
</evidence>
<keyword evidence="6" id="KW-1185">Reference proteome</keyword>
<dbReference type="STRING" id="1314777.A0A165ABE8"/>
<evidence type="ECO:0000259" key="3">
    <source>
        <dbReference type="Pfam" id="PF03033"/>
    </source>
</evidence>
<dbReference type="FunFam" id="3.40.50.2000:FF:000100">
    <property type="entry name" value="Glycosyltransferase family 1 protein"/>
    <property type="match status" value="1"/>
</dbReference>
<dbReference type="OrthoDB" id="5835829at2759"/>
<dbReference type="Pfam" id="PF03033">
    <property type="entry name" value="Glyco_transf_28"/>
    <property type="match status" value="1"/>
</dbReference>
<name>A0A165ABE8_9AGAM</name>
<dbReference type="SUPFAM" id="SSF53756">
    <property type="entry name" value="UDP-Glycosyltransferase/glycogen phosphorylase"/>
    <property type="match status" value="1"/>
</dbReference>
<evidence type="ECO:0000256" key="1">
    <source>
        <dbReference type="ARBA" id="ARBA00022679"/>
    </source>
</evidence>
<dbReference type="Proteomes" id="UP000076722">
    <property type="component" value="Unassembled WGS sequence"/>
</dbReference>